<evidence type="ECO:0008006" key="8">
    <source>
        <dbReference type="Google" id="ProtNLM"/>
    </source>
</evidence>
<keyword evidence="7" id="KW-1185">Reference proteome</keyword>
<protein>
    <recommendedName>
        <fullName evidence="8">2-dehydropantoate 2-reductase</fullName>
    </recommendedName>
</protein>
<dbReference type="InterPro" id="IPR051402">
    <property type="entry name" value="KPR-Related"/>
</dbReference>
<dbReference type="OrthoDB" id="3609at2759"/>
<dbReference type="EMBL" id="CH672346">
    <property type="protein sequence ID" value="EEQ42591.1"/>
    <property type="molecule type" value="Genomic_DNA"/>
</dbReference>
<dbReference type="FunFam" id="3.40.50.720:FF:001413">
    <property type="entry name" value="Uncharacterized protein"/>
    <property type="match status" value="1"/>
</dbReference>
<dbReference type="FunFam" id="1.10.1040.10:FF:000017">
    <property type="entry name" value="2-dehydropantoate 2-reductase"/>
    <property type="match status" value="1"/>
</dbReference>
<dbReference type="InterPro" id="IPR013752">
    <property type="entry name" value="KPA_reductase"/>
</dbReference>
<sequence length="387" mass="43855">MSKKPKVLVIGSGGVGAISALSLTTNNKSEVTLVVRSDFELISNNGYSIDSCTYGKLTNWKPHHLAKSVDHATTDFGPFDYILVTTKNVPDGPITCEEIIKPAIKTGNEVIILLQNGLGIENPMFEAFPNHLILSGVSLIGSTYYHGHVKNLGKDFVYLGDFKSKQKRSDLSFEKIQKFIEIYQNDDPSKNTILLDEDVQKRRWEKLIYNSVFNTISALVQLDNTRIQMTIGNEELILPAMLEVIAIAKSVGVECDPTLIDKYLHIGDGFFYSPSMCVDVRKGQLMELEIILGNPMRIAKENNVPTPILSTIYPLLKLVQFRLKEEKKMLKLIKMISKEISMIIKKYFQKNILLNIRNEDVDIDIDRYTYLLRMQEEINIQVFLSLS</sequence>
<feature type="domain" description="Ketopantoate reductase N-terminal" evidence="4">
    <location>
        <begin position="7"/>
        <end position="163"/>
    </location>
</feature>
<gene>
    <name evidence="6" type="ORF">CAWG_00808</name>
</gene>
<keyword evidence="3" id="KW-0560">Oxidoreductase</keyword>
<dbReference type="PANTHER" id="PTHR21708:SF30">
    <property type="entry name" value="2-DEHYDROPANTOATE 2-REDUCTASE-RELATED"/>
    <property type="match status" value="1"/>
</dbReference>
<feature type="domain" description="Ketopantoate reductase C-terminal" evidence="5">
    <location>
        <begin position="198"/>
        <end position="319"/>
    </location>
</feature>
<dbReference type="AlphaFoldDB" id="C4YE55"/>
<dbReference type="PANTHER" id="PTHR21708">
    <property type="entry name" value="PROBABLE 2-DEHYDROPANTOATE 2-REDUCTASE"/>
    <property type="match status" value="1"/>
</dbReference>
<dbReference type="GO" id="GO:0008677">
    <property type="term" value="F:2-dehydropantoate 2-reductase activity"/>
    <property type="evidence" value="ECO:0007669"/>
    <property type="project" value="InterPro"/>
</dbReference>
<dbReference type="GO" id="GO:0015940">
    <property type="term" value="P:pantothenate biosynthetic process"/>
    <property type="evidence" value="ECO:0007669"/>
    <property type="project" value="InterPro"/>
</dbReference>
<dbReference type="Pfam" id="PF02558">
    <property type="entry name" value="ApbA"/>
    <property type="match status" value="1"/>
</dbReference>
<dbReference type="InterPro" id="IPR013332">
    <property type="entry name" value="KPR_N"/>
</dbReference>
<dbReference type="Pfam" id="PF08546">
    <property type="entry name" value="ApbA_C"/>
    <property type="match status" value="1"/>
</dbReference>
<evidence type="ECO:0000259" key="5">
    <source>
        <dbReference type="Pfam" id="PF08546"/>
    </source>
</evidence>
<dbReference type="InterPro" id="IPR008927">
    <property type="entry name" value="6-PGluconate_DH-like_C_sf"/>
</dbReference>
<evidence type="ECO:0000313" key="7">
    <source>
        <dbReference type="Proteomes" id="UP000001429"/>
    </source>
</evidence>
<reference evidence="6 7" key="1">
    <citation type="journal article" date="2009" name="Nature">
        <title>Evolution of pathogenicity and sexual reproduction in eight Candida genomes.</title>
        <authorList>
            <person name="Butler G."/>
            <person name="Rasmussen M.D."/>
            <person name="Lin M.F."/>
            <person name="Santos M.A."/>
            <person name="Sakthikumar S."/>
            <person name="Munro C.A."/>
            <person name="Rheinbay E."/>
            <person name="Grabherr M."/>
            <person name="Forche A."/>
            <person name="Reedy J.L."/>
            <person name="Agrafioti I."/>
            <person name="Arnaud M.B."/>
            <person name="Bates S."/>
            <person name="Brown A.J."/>
            <person name="Brunke S."/>
            <person name="Costanzo M.C."/>
            <person name="Fitzpatrick D.A."/>
            <person name="de Groot P.W."/>
            <person name="Harris D."/>
            <person name="Hoyer L.L."/>
            <person name="Hube B."/>
            <person name="Klis F.M."/>
            <person name="Kodira C."/>
            <person name="Lennard N."/>
            <person name="Logue M.E."/>
            <person name="Martin R."/>
            <person name="Neiman A.M."/>
            <person name="Nikolaou E."/>
            <person name="Quail M.A."/>
            <person name="Quinn J."/>
            <person name="Santos M.C."/>
            <person name="Schmitzberger F.F."/>
            <person name="Sherlock G."/>
            <person name="Shah P."/>
            <person name="Silverstein K.A."/>
            <person name="Skrzypek M.S."/>
            <person name="Soll D."/>
            <person name="Staggs R."/>
            <person name="Stansfield I."/>
            <person name="Stumpf M.P."/>
            <person name="Sudbery P.E."/>
            <person name="Srikantha T."/>
            <person name="Zeng Q."/>
            <person name="Berman J."/>
            <person name="Berriman M."/>
            <person name="Heitman J."/>
            <person name="Gow N.A."/>
            <person name="Lorenz M.C."/>
            <person name="Birren B.W."/>
            <person name="Kellis M."/>
            <person name="Cuomo C.A."/>
        </authorList>
    </citation>
    <scope>NUCLEOTIDE SEQUENCE [LARGE SCALE GENOMIC DNA]</scope>
    <source>
        <strain evidence="6 7">WO-1</strain>
    </source>
</reference>
<dbReference type="Gene3D" id="3.40.50.720">
    <property type="entry name" value="NAD(P)-binding Rossmann-like Domain"/>
    <property type="match status" value="1"/>
</dbReference>
<dbReference type="SUPFAM" id="SSF48179">
    <property type="entry name" value="6-phosphogluconate dehydrogenase C-terminal domain-like"/>
    <property type="match status" value="1"/>
</dbReference>
<accession>C4YE55</accession>
<name>C4YE55_CANAW</name>
<dbReference type="PaxDb" id="5476-C4YE55"/>
<proteinExistence type="inferred from homology"/>
<dbReference type="Gene3D" id="1.10.1040.10">
    <property type="entry name" value="N-(1-d-carboxylethyl)-l-norvaline Dehydrogenase, domain 2"/>
    <property type="match status" value="1"/>
</dbReference>
<comment type="similarity">
    <text evidence="1">Belongs to the ketopantoate reductase family.</text>
</comment>
<evidence type="ECO:0000313" key="6">
    <source>
        <dbReference type="EMBL" id="EEQ42591.1"/>
    </source>
</evidence>
<dbReference type="InterPro" id="IPR013328">
    <property type="entry name" value="6PGD_dom2"/>
</dbReference>
<dbReference type="InterPro" id="IPR003710">
    <property type="entry name" value="ApbA"/>
</dbReference>
<evidence type="ECO:0000256" key="1">
    <source>
        <dbReference type="ARBA" id="ARBA00007870"/>
    </source>
</evidence>
<dbReference type="SUPFAM" id="SSF51735">
    <property type="entry name" value="NAD(P)-binding Rossmann-fold domains"/>
    <property type="match status" value="1"/>
</dbReference>
<organism evidence="6 7">
    <name type="scientific">Candida albicans (strain WO-1)</name>
    <name type="common">Yeast</name>
    <dbReference type="NCBI Taxonomy" id="294748"/>
    <lineage>
        <taxon>Eukaryota</taxon>
        <taxon>Fungi</taxon>
        <taxon>Dikarya</taxon>
        <taxon>Ascomycota</taxon>
        <taxon>Saccharomycotina</taxon>
        <taxon>Pichiomycetes</taxon>
        <taxon>Debaryomycetaceae</taxon>
        <taxon>Candida/Lodderomyces clade</taxon>
        <taxon>Candida</taxon>
    </lineage>
</organism>
<dbReference type="NCBIfam" id="TIGR00745">
    <property type="entry name" value="apbA_panE"/>
    <property type="match status" value="1"/>
</dbReference>
<dbReference type="VEuPathDB" id="FungiDB:CAWG_00808"/>
<dbReference type="GO" id="GO:0005737">
    <property type="term" value="C:cytoplasm"/>
    <property type="evidence" value="ECO:0007669"/>
    <property type="project" value="TreeGrafter"/>
</dbReference>
<evidence type="ECO:0000256" key="3">
    <source>
        <dbReference type="ARBA" id="ARBA00023002"/>
    </source>
</evidence>
<keyword evidence="2" id="KW-0521">NADP</keyword>
<dbReference type="Proteomes" id="UP000001429">
    <property type="component" value="Chromosome 1"/>
</dbReference>
<evidence type="ECO:0000256" key="2">
    <source>
        <dbReference type="ARBA" id="ARBA00022857"/>
    </source>
</evidence>
<dbReference type="OMA" id="MCAITQL"/>
<evidence type="ECO:0000259" key="4">
    <source>
        <dbReference type="Pfam" id="PF02558"/>
    </source>
</evidence>
<dbReference type="InterPro" id="IPR036291">
    <property type="entry name" value="NAD(P)-bd_dom_sf"/>
</dbReference>
<dbReference type="HOGENOM" id="CLU_031468_2_1_1"/>